<name>A0ABN6VNR8_9BACT</name>
<evidence type="ECO:0000259" key="7">
    <source>
        <dbReference type="Pfam" id="PF00892"/>
    </source>
</evidence>
<dbReference type="PANTHER" id="PTHR32322:SF18">
    <property type="entry name" value="S-ADENOSYLMETHIONINE_S-ADENOSYLHOMOCYSTEINE TRANSPORTER"/>
    <property type="match status" value="1"/>
</dbReference>
<dbReference type="SUPFAM" id="SSF103481">
    <property type="entry name" value="Multidrug resistance efflux transporter EmrE"/>
    <property type="match status" value="2"/>
</dbReference>
<dbReference type="EMBL" id="AP027151">
    <property type="protein sequence ID" value="BDV41934.1"/>
    <property type="molecule type" value="Genomic_DNA"/>
</dbReference>
<dbReference type="InterPro" id="IPR000620">
    <property type="entry name" value="EamA_dom"/>
</dbReference>
<feature type="transmembrane region" description="Helical" evidence="6">
    <location>
        <begin position="35"/>
        <end position="56"/>
    </location>
</feature>
<proteinExistence type="predicted"/>
<keyword evidence="4 6" id="KW-1133">Transmembrane helix</keyword>
<dbReference type="PANTHER" id="PTHR32322">
    <property type="entry name" value="INNER MEMBRANE TRANSPORTER"/>
    <property type="match status" value="1"/>
</dbReference>
<feature type="transmembrane region" description="Helical" evidence="6">
    <location>
        <begin position="212"/>
        <end position="234"/>
    </location>
</feature>
<feature type="transmembrane region" description="Helical" evidence="6">
    <location>
        <begin position="93"/>
        <end position="115"/>
    </location>
</feature>
<reference evidence="8 9" key="1">
    <citation type="submission" date="2022-12" db="EMBL/GenBank/DDBJ databases">
        <title>Polyphasic characterization of Geotalea uranireducens NIT-SL11 newly isolated from a complex of sewage sludge and microbially reduced graphene oxide.</title>
        <authorList>
            <person name="Xie L."/>
            <person name="Yoshida N."/>
            <person name="Meng L."/>
        </authorList>
    </citation>
    <scope>NUCLEOTIDE SEQUENCE [LARGE SCALE GENOMIC DNA]</scope>
    <source>
        <strain evidence="8 9">NIT-SL11</strain>
    </source>
</reference>
<dbReference type="Proteomes" id="UP001317705">
    <property type="component" value="Chromosome"/>
</dbReference>
<evidence type="ECO:0000256" key="1">
    <source>
        <dbReference type="ARBA" id="ARBA00004651"/>
    </source>
</evidence>
<evidence type="ECO:0000256" key="5">
    <source>
        <dbReference type="ARBA" id="ARBA00023136"/>
    </source>
</evidence>
<dbReference type="InterPro" id="IPR050638">
    <property type="entry name" value="AA-Vitamin_Transporters"/>
</dbReference>
<gene>
    <name evidence="8" type="ORF">GURASL_08570</name>
</gene>
<protein>
    <recommendedName>
        <fullName evidence="7">EamA domain-containing protein</fullName>
    </recommendedName>
</protein>
<feature type="transmembrane region" description="Helical" evidence="6">
    <location>
        <begin position="268"/>
        <end position="286"/>
    </location>
</feature>
<evidence type="ECO:0000313" key="8">
    <source>
        <dbReference type="EMBL" id="BDV41934.1"/>
    </source>
</evidence>
<dbReference type="InterPro" id="IPR037185">
    <property type="entry name" value="EmrE-like"/>
</dbReference>
<feature type="transmembrane region" description="Helical" evidence="6">
    <location>
        <begin position="7"/>
        <end position="29"/>
    </location>
</feature>
<keyword evidence="3 6" id="KW-0812">Transmembrane</keyword>
<feature type="transmembrane region" description="Helical" evidence="6">
    <location>
        <begin position="241"/>
        <end position="262"/>
    </location>
</feature>
<dbReference type="Pfam" id="PF00892">
    <property type="entry name" value="EamA"/>
    <property type="match status" value="2"/>
</dbReference>
<keyword evidence="2" id="KW-1003">Cell membrane</keyword>
<accession>A0ABN6VNR8</accession>
<evidence type="ECO:0000256" key="3">
    <source>
        <dbReference type="ARBA" id="ARBA00022692"/>
    </source>
</evidence>
<evidence type="ECO:0000256" key="2">
    <source>
        <dbReference type="ARBA" id="ARBA00022475"/>
    </source>
</evidence>
<feature type="domain" description="EamA" evidence="7">
    <location>
        <begin position="6"/>
        <end position="140"/>
    </location>
</feature>
<organism evidence="8 9">
    <name type="scientific">Geotalea uraniireducens</name>
    <dbReference type="NCBI Taxonomy" id="351604"/>
    <lineage>
        <taxon>Bacteria</taxon>
        <taxon>Pseudomonadati</taxon>
        <taxon>Thermodesulfobacteriota</taxon>
        <taxon>Desulfuromonadia</taxon>
        <taxon>Geobacterales</taxon>
        <taxon>Geobacteraceae</taxon>
        <taxon>Geotalea</taxon>
    </lineage>
</organism>
<comment type="subcellular location">
    <subcellularLocation>
        <location evidence="1">Cell membrane</location>
        <topology evidence="1">Multi-pass membrane protein</topology>
    </subcellularLocation>
</comment>
<feature type="transmembrane region" description="Helical" evidence="6">
    <location>
        <begin position="180"/>
        <end position="206"/>
    </location>
</feature>
<feature type="transmembrane region" description="Helical" evidence="6">
    <location>
        <begin position="150"/>
        <end position="168"/>
    </location>
</feature>
<feature type="domain" description="EamA" evidence="7">
    <location>
        <begin position="150"/>
        <end position="283"/>
    </location>
</feature>
<feature type="transmembrane region" description="Helical" evidence="6">
    <location>
        <begin position="127"/>
        <end position="144"/>
    </location>
</feature>
<keyword evidence="9" id="KW-1185">Reference proteome</keyword>
<evidence type="ECO:0000256" key="6">
    <source>
        <dbReference type="SAM" id="Phobius"/>
    </source>
</evidence>
<feature type="transmembrane region" description="Helical" evidence="6">
    <location>
        <begin position="68"/>
        <end position="87"/>
    </location>
</feature>
<evidence type="ECO:0000256" key="4">
    <source>
        <dbReference type="ARBA" id="ARBA00022989"/>
    </source>
</evidence>
<evidence type="ECO:0000313" key="9">
    <source>
        <dbReference type="Proteomes" id="UP001317705"/>
    </source>
</evidence>
<dbReference type="RefSeq" id="WP_282002081.1">
    <property type="nucleotide sequence ID" value="NZ_AP027151.1"/>
</dbReference>
<keyword evidence="5 6" id="KW-0472">Membrane</keyword>
<sequence length="304" mass="31079">MKQHNAGALLIAASAAGFATLGILIKFAFAAGASITTIMAVRFLLAALCLVIVLRWRGVPLRLGRRGVVELTLMGAVGYGGMSMLFANGIHYLPASLAGLLLYTYPALVSLLSFLLGDERFTGRKGLALVLCLVGMVLVLNASFSGARLAGVLSILGAAGIYSCYIVIGNRLLKRIDPLVTSVYVCGTAGLAALLFGLATGSLTLLVPPAGWLAMLGIAIFPTMVGVIGFFAGLRLVGGTNAAIISTLEPLITIILSALLLGETITPLQGFGGAILLTGVIVLQLWGKDGGPAAAMPAAGEAGR</sequence>